<name>A0ABR4AEX7_9LECA</name>
<evidence type="ECO:0000313" key="2">
    <source>
        <dbReference type="EMBL" id="KAL2044051.1"/>
    </source>
</evidence>
<keyword evidence="1" id="KW-1133">Transmembrane helix</keyword>
<proteinExistence type="predicted"/>
<comment type="caution">
    <text evidence="2">The sequence shown here is derived from an EMBL/GenBank/DDBJ whole genome shotgun (WGS) entry which is preliminary data.</text>
</comment>
<keyword evidence="1" id="KW-0472">Membrane</keyword>
<dbReference type="Proteomes" id="UP001590950">
    <property type="component" value="Unassembled WGS sequence"/>
</dbReference>
<organism evidence="2 3">
    <name type="scientific">Stereocaulon virgatum</name>
    <dbReference type="NCBI Taxonomy" id="373712"/>
    <lineage>
        <taxon>Eukaryota</taxon>
        <taxon>Fungi</taxon>
        <taxon>Dikarya</taxon>
        <taxon>Ascomycota</taxon>
        <taxon>Pezizomycotina</taxon>
        <taxon>Lecanoromycetes</taxon>
        <taxon>OSLEUM clade</taxon>
        <taxon>Lecanoromycetidae</taxon>
        <taxon>Lecanorales</taxon>
        <taxon>Lecanorineae</taxon>
        <taxon>Stereocaulaceae</taxon>
        <taxon>Stereocaulon</taxon>
    </lineage>
</organism>
<feature type="transmembrane region" description="Helical" evidence="1">
    <location>
        <begin position="12"/>
        <end position="30"/>
    </location>
</feature>
<dbReference type="EMBL" id="JBEFKJ010000010">
    <property type="protein sequence ID" value="KAL2044051.1"/>
    <property type="molecule type" value="Genomic_DNA"/>
</dbReference>
<keyword evidence="3" id="KW-1185">Reference proteome</keyword>
<gene>
    <name evidence="2" type="ORF">N7G274_003574</name>
</gene>
<evidence type="ECO:0000313" key="3">
    <source>
        <dbReference type="Proteomes" id="UP001590950"/>
    </source>
</evidence>
<sequence length="129" mass="14565">MPGFDSRTVKCPSIILEGFAFGVIYPAHLFCSGAFRILTITAMLIMMTDLSVFADTIILVDRSFFSSVLLLIFMGMMQDCVIHIDIKDMKSAIQVYNNSELTKFVCLRRYHYALRADYSSRSLATLNGQ</sequence>
<accession>A0ABR4AEX7</accession>
<reference evidence="2 3" key="1">
    <citation type="submission" date="2024-09" db="EMBL/GenBank/DDBJ databases">
        <title>Rethinking Asexuality: The Enigmatic Case of Functional Sexual Genes in Lepraria (Stereocaulaceae).</title>
        <authorList>
            <person name="Doellman M."/>
            <person name="Sun Y."/>
            <person name="Barcenas-Pena A."/>
            <person name="Lumbsch H.T."/>
            <person name="Grewe F."/>
        </authorList>
    </citation>
    <scope>NUCLEOTIDE SEQUENCE [LARGE SCALE GENOMIC DNA]</scope>
    <source>
        <strain evidence="2 3">Mercado 3170</strain>
    </source>
</reference>
<evidence type="ECO:0000256" key="1">
    <source>
        <dbReference type="SAM" id="Phobius"/>
    </source>
</evidence>
<keyword evidence="1" id="KW-0812">Transmembrane</keyword>
<protein>
    <submittedName>
        <fullName evidence="2">Uncharacterized protein</fullName>
    </submittedName>
</protein>